<reference evidence="3 4" key="1">
    <citation type="journal article" date="2008" name="J. Bacteriol.">
        <title>Comparative genome analysis of 'Candidatus Phytoplasma australiense' (subgroup tuf-Australia I; rp-A) and 'Ca. Phytoplasma asteris' strains OY-M and AY-WB.</title>
        <authorList>
            <person name="Tran-Nguyen L.T."/>
            <person name="Kube M."/>
            <person name="Schneider B."/>
            <person name="Reinhardt R."/>
            <person name="Gibb K.S."/>
        </authorList>
    </citation>
    <scope>NUCLEOTIDE SEQUENCE [LARGE SCALE GENOMIC DNA]</scope>
</reference>
<evidence type="ECO:0000259" key="2">
    <source>
        <dbReference type="Pfam" id="PF11178"/>
    </source>
</evidence>
<organism evidence="3 4">
    <name type="scientific">Phytoplasma australiense</name>
    <dbReference type="NCBI Taxonomy" id="59748"/>
    <lineage>
        <taxon>Bacteria</taxon>
        <taxon>Bacillati</taxon>
        <taxon>Mycoplasmatota</taxon>
        <taxon>Mollicutes</taxon>
        <taxon>Acholeplasmatales</taxon>
        <taxon>Acholeplasmataceae</taxon>
        <taxon>Candidatus Phytoplasma</taxon>
        <taxon>16SrXII (Stolbur group)</taxon>
    </lineage>
</organism>
<dbReference type="AlphaFoldDB" id="B1VAL4"/>
<name>B1VAL4_PHYAS</name>
<gene>
    <name evidence="3" type="ordered locus">PA0653</name>
</gene>
<feature type="region of interest" description="Disordered" evidence="1">
    <location>
        <begin position="123"/>
        <end position="159"/>
    </location>
</feature>
<evidence type="ECO:0000256" key="1">
    <source>
        <dbReference type="SAM" id="MobiDB-lite"/>
    </source>
</evidence>
<feature type="domain" description="DUF2963" evidence="2">
    <location>
        <begin position="82"/>
        <end position="125"/>
    </location>
</feature>
<dbReference type="KEGG" id="pal:PA0653"/>
<evidence type="ECO:0000313" key="4">
    <source>
        <dbReference type="Proteomes" id="UP000008323"/>
    </source>
</evidence>
<dbReference type="Proteomes" id="UP000008323">
    <property type="component" value="Chromosome"/>
</dbReference>
<sequence>MTTNKPTNTQRRLIQSKYIRQEIERRNDGAIEYICEYNRKTGKRVGIIEFYPDGKNIRIVYEINPTTDNITKSFIYNLSDQRLLYIREYDQYGCKFRTTYYNNDDQTVNFIENIFSETGKITRHTPKEGITPPLTINASANNQQNHKKGEQNETNKNPK</sequence>
<dbReference type="Pfam" id="PF11178">
    <property type="entry name" value="DUF2963"/>
    <property type="match status" value="2"/>
</dbReference>
<feature type="domain" description="DUF2963" evidence="2">
    <location>
        <begin position="26"/>
        <end position="73"/>
    </location>
</feature>
<dbReference type="EMBL" id="AM422018">
    <property type="protein sequence ID" value="CAM11987.1"/>
    <property type="molecule type" value="Genomic_DNA"/>
</dbReference>
<proteinExistence type="predicted"/>
<protein>
    <recommendedName>
        <fullName evidence="2">DUF2963 domain-containing protein</fullName>
    </recommendedName>
</protein>
<accession>B1VAL4</accession>
<evidence type="ECO:0000313" key="3">
    <source>
        <dbReference type="EMBL" id="CAM11987.1"/>
    </source>
</evidence>
<dbReference type="InterPro" id="IPR021348">
    <property type="entry name" value="DUF2963"/>
</dbReference>
<feature type="compositionally biased region" description="Polar residues" evidence="1">
    <location>
        <begin position="134"/>
        <end position="144"/>
    </location>
</feature>